<dbReference type="AlphaFoldDB" id="A0A0N9I4Y8"/>
<proteinExistence type="predicted"/>
<dbReference type="KEGG" id="kphy:AOZ06_24915"/>
<gene>
    <name evidence="1" type="ORF">AOZ06_24915</name>
</gene>
<dbReference type="Proteomes" id="UP000063699">
    <property type="component" value="Chromosome"/>
</dbReference>
<evidence type="ECO:0008006" key="3">
    <source>
        <dbReference type="Google" id="ProtNLM"/>
    </source>
</evidence>
<dbReference type="RefSeq" id="WP_054291616.1">
    <property type="nucleotide sequence ID" value="NZ_CP012752.1"/>
</dbReference>
<keyword evidence="2" id="KW-1185">Reference proteome</keyword>
<organism evidence="1 2">
    <name type="scientific">Kibdelosporangium phytohabitans</name>
    <dbReference type="NCBI Taxonomy" id="860235"/>
    <lineage>
        <taxon>Bacteria</taxon>
        <taxon>Bacillati</taxon>
        <taxon>Actinomycetota</taxon>
        <taxon>Actinomycetes</taxon>
        <taxon>Pseudonocardiales</taxon>
        <taxon>Pseudonocardiaceae</taxon>
        <taxon>Kibdelosporangium</taxon>
    </lineage>
</organism>
<dbReference type="STRING" id="860235.AOZ06_24915"/>
<sequence length="201" mass="22722">MGIDIMCLTIDWESAVARYRETGLEFYWDAVQARNRRYEAAGLPLPIPPELEVLPGLPDADDPDLWCGTRAFHLVADFYTDALRPALPAELRRACEPVLPLFALCDEIPVPFDRQCLLTDSGLTKPPGNDPSLYTLRPRTVHKVLEVARSVPWSELYEFDDEVVPFDGYDVHMLTSFALQQLDRLEHAAQRDQGVVLILSV</sequence>
<evidence type="ECO:0000313" key="1">
    <source>
        <dbReference type="EMBL" id="ALG09712.1"/>
    </source>
</evidence>
<evidence type="ECO:0000313" key="2">
    <source>
        <dbReference type="Proteomes" id="UP000063699"/>
    </source>
</evidence>
<name>A0A0N9I4Y8_9PSEU</name>
<reference evidence="1 2" key="1">
    <citation type="submission" date="2015-07" db="EMBL/GenBank/DDBJ databases">
        <title>Genome sequencing of Kibdelosporangium phytohabitans.</title>
        <authorList>
            <person name="Qin S."/>
            <person name="Xing K."/>
        </authorList>
    </citation>
    <scope>NUCLEOTIDE SEQUENCE [LARGE SCALE GENOMIC DNA]</scope>
    <source>
        <strain evidence="1 2">KLBMP1111</strain>
    </source>
</reference>
<protein>
    <recommendedName>
        <fullName evidence="3">DUF1877 domain-containing protein</fullName>
    </recommendedName>
</protein>
<dbReference type="OrthoDB" id="4350433at2"/>
<dbReference type="EMBL" id="CP012752">
    <property type="protein sequence ID" value="ALG09712.1"/>
    <property type="molecule type" value="Genomic_DNA"/>
</dbReference>
<accession>A0A0N9I4Y8</accession>